<dbReference type="InParanoid" id="A0A165JMK6"/>
<dbReference type="AlphaFoldDB" id="A0A165JMK6"/>
<dbReference type="EMBL" id="KV425963">
    <property type="protein sequence ID" value="KZV95067.1"/>
    <property type="molecule type" value="Genomic_DNA"/>
</dbReference>
<proteinExistence type="predicted"/>
<dbReference type="Proteomes" id="UP000077266">
    <property type="component" value="Unassembled WGS sequence"/>
</dbReference>
<gene>
    <name evidence="1" type="ORF">EXIGLDRAFT_766554</name>
</gene>
<protein>
    <submittedName>
        <fullName evidence="1">Uncharacterized protein</fullName>
    </submittedName>
</protein>
<name>A0A165JMK6_EXIGL</name>
<evidence type="ECO:0000313" key="1">
    <source>
        <dbReference type="EMBL" id="KZV95067.1"/>
    </source>
</evidence>
<evidence type="ECO:0000313" key="2">
    <source>
        <dbReference type="Proteomes" id="UP000077266"/>
    </source>
</evidence>
<accession>A0A165JMK6</accession>
<organism evidence="1 2">
    <name type="scientific">Exidia glandulosa HHB12029</name>
    <dbReference type="NCBI Taxonomy" id="1314781"/>
    <lineage>
        <taxon>Eukaryota</taxon>
        <taxon>Fungi</taxon>
        <taxon>Dikarya</taxon>
        <taxon>Basidiomycota</taxon>
        <taxon>Agaricomycotina</taxon>
        <taxon>Agaricomycetes</taxon>
        <taxon>Auriculariales</taxon>
        <taxon>Exidiaceae</taxon>
        <taxon>Exidia</taxon>
    </lineage>
</organism>
<reference evidence="1 2" key="1">
    <citation type="journal article" date="2016" name="Mol. Biol. Evol.">
        <title>Comparative Genomics of Early-Diverging Mushroom-Forming Fungi Provides Insights into the Origins of Lignocellulose Decay Capabilities.</title>
        <authorList>
            <person name="Nagy L.G."/>
            <person name="Riley R."/>
            <person name="Tritt A."/>
            <person name="Adam C."/>
            <person name="Daum C."/>
            <person name="Floudas D."/>
            <person name="Sun H."/>
            <person name="Yadav J.S."/>
            <person name="Pangilinan J."/>
            <person name="Larsson K.H."/>
            <person name="Matsuura K."/>
            <person name="Barry K."/>
            <person name="Labutti K."/>
            <person name="Kuo R."/>
            <person name="Ohm R.A."/>
            <person name="Bhattacharya S.S."/>
            <person name="Shirouzu T."/>
            <person name="Yoshinaga Y."/>
            <person name="Martin F.M."/>
            <person name="Grigoriev I.V."/>
            <person name="Hibbett D.S."/>
        </authorList>
    </citation>
    <scope>NUCLEOTIDE SEQUENCE [LARGE SCALE GENOMIC DNA]</scope>
    <source>
        <strain evidence="1 2">HHB12029</strain>
    </source>
</reference>
<keyword evidence="2" id="KW-1185">Reference proteome</keyword>
<sequence>MDEPTIRSYHRVRHQAALSNLLWIISLVLRSPPPLRKRSRLHIRLLAACVSSLIAVFTQLANDERPFTLTRTDYTLAKRDAMGNCVGKMMRAI</sequence>